<dbReference type="Proteomes" id="UP000031563">
    <property type="component" value="Unassembled WGS sequence"/>
</dbReference>
<dbReference type="EMBL" id="JWIR02000025">
    <property type="protein sequence ID" value="KKB40975.1"/>
    <property type="molecule type" value="Genomic_DNA"/>
</dbReference>
<accession>A0A0F5HUP9</accession>
<name>A0A0F5HUP9_BACTR</name>
<keyword evidence="2" id="KW-1185">Reference proteome</keyword>
<organism evidence="1 2">
    <name type="scientific">Bacillus thermotolerans</name>
    <name type="common">Quasibacillus thermotolerans</name>
    <dbReference type="NCBI Taxonomy" id="1221996"/>
    <lineage>
        <taxon>Bacteria</taxon>
        <taxon>Bacillati</taxon>
        <taxon>Bacillota</taxon>
        <taxon>Bacilli</taxon>
        <taxon>Bacillales</taxon>
        <taxon>Bacillaceae</taxon>
        <taxon>Bacillus</taxon>
    </lineage>
</organism>
<comment type="caution">
    <text evidence="1">The sequence shown here is derived from an EMBL/GenBank/DDBJ whole genome shotgun (WGS) entry which is preliminary data.</text>
</comment>
<sequence length="52" mass="6221">MEGNNDPLLVDGVCFCYCWGRIDEDTERKQRKKVCRYFVQIHHLSVNESFIK</sequence>
<gene>
    <name evidence="1" type="ORF">QY95_01038</name>
</gene>
<proteinExistence type="predicted"/>
<accession>A0A0F5I6Q5</accession>
<protein>
    <submittedName>
        <fullName evidence="1">Uncharacterized protein</fullName>
    </submittedName>
</protein>
<evidence type="ECO:0000313" key="1">
    <source>
        <dbReference type="EMBL" id="KKB40975.1"/>
    </source>
</evidence>
<reference evidence="1" key="1">
    <citation type="submission" date="2015-02" db="EMBL/GenBank/DDBJ databases">
        <title>Genome Assembly of Bacillaceae bacterium MTCC 8252.</title>
        <authorList>
            <person name="Verma A."/>
            <person name="Khatri I."/>
            <person name="Mual P."/>
            <person name="Subramanian S."/>
            <person name="Krishnamurthi S."/>
        </authorList>
    </citation>
    <scope>NUCLEOTIDE SEQUENCE [LARGE SCALE GENOMIC DNA]</scope>
    <source>
        <strain evidence="1">MTCC 8252</strain>
    </source>
</reference>
<evidence type="ECO:0000313" key="2">
    <source>
        <dbReference type="Proteomes" id="UP000031563"/>
    </source>
</evidence>
<dbReference type="AlphaFoldDB" id="A0A0F5HUP9"/>